<dbReference type="EMBL" id="CYRY02043377">
    <property type="protein sequence ID" value="VCX37719.1"/>
    <property type="molecule type" value="Genomic_DNA"/>
</dbReference>
<dbReference type="AlphaFoldDB" id="A0A9X9M6B7"/>
<sequence length="82" mass="8929">MVGQVGHCTRGHRVSSSHAGKETWHHSSCFWDQRRSGSSLLWTPGLASPHLHHSHHLMDSGTAGSLGKKKDHLSKGINIACL</sequence>
<organism evidence="2 3">
    <name type="scientific">Gulo gulo</name>
    <name type="common">Wolverine</name>
    <name type="synonym">Gluton</name>
    <dbReference type="NCBI Taxonomy" id="48420"/>
    <lineage>
        <taxon>Eukaryota</taxon>
        <taxon>Metazoa</taxon>
        <taxon>Chordata</taxon>
        <taxon>Craniata</taxon>
        <taxon>Vertebrata</taxon>
        <taxon>Euteleostomi</taxon>
        <taxon>Mammalia</taxon>
        <taxon>Eutheria</taxon>
        <taxon>Laurasiatheria</taxon>
        <taxon>Carnivora</taxon>
        <taxon>Caniformia</taxon>
        <taxon>Musteloidea</taxon>
        <taxon>Mustelidae</taxon>
        <taxon>Guloninae</taxon>
        <taxon>Gulo</taxon>
    </lineage>
</organism>
<accession>A0A9X9M6B7</accession>
<protein>
    <submittedName>
        <fullName evidence="2">Uncharacterized protein</fullName>
    </submittedName>
</protein>
<evidence type="ECO:0000313" key="3">
    <source>
        <dbReference type="Proteomes" id="UP000269945"/>
    </source>
</evidence>
<proteinExistence type="predicted"/>
<dbReference type="Proteomes" id="UP000269945">
    <property type="component" value="Unassembled WGS sequence"/>
</dbReference>
<feature type="region of interest" description="Disordered" evidence="1">
    <location>
        <begin position="60"/>
        <end position="82"/>
    </location>
</feature>
<comment type="caution">
    <text evidence="2">The sequence shown here is derived from an EMBL/GenBank/DDBJ whole genome shotgun (WGS) entry which is preliminary data.</text>
</comment>
<name>A0A9X9M6B7_GULGU</name>
<gene>
    <name evidence="2" type="ORF">BN2614_LOCUS3</name>
</gene>
<reference evidence="2 3" key="1">
    <citation type="submission" date="2018-10" db="EMBL/GenBank/DDBJ databases">
        <authorList>
            <person name="Ekblom R."/>
            <person name="Jareborg N."/>
        </authorList>
    </citation>
    <scope>NUCLEOTIDE SEQUENCE [LARGE SCALE GENOMIC DNA]</scope>
    <source>
        <tissue evidence="2">Muscle</tissue>
    </source>
</reference>
<keyword evidence="3" id="KW-1185">Reference proteome</keyword>
<evidence type="ECO:0000313" key="2">
    <source>
        <dbReference type="EMBL" id="VCX37719.1"/>
    </source>
</evidence>
<evidence type="ECO:0000256" key="1">
    <source>
        <dbReference type="SAM" id="MobiDB-lite"/>
    </source>
</evidence>